<dbReference type="Pfam" id="PF23619">
    <property type="entry name" value="Ig_VWA7"/>
    <property type="match status" value="1"/>
</dbReference>
<feature type="non-terminal residue" evidence="5">
    <location>
        <position position="541"/>
    </location>
</feature>
<feature type="non-terminal residue" evidence="5">
    <location>
        <position position="1"/>
    </location>
</feature>
<dbReference type="Pfam" id="PF24517">
    <property type="entry name" value="CBM96"/>
    <property type="match status" value="1"/>
</dbReference>
<keyword evidence="2" id="KW-0964">Secreted</keyword>
<dbReference type="GO" id="GO:0016020">
    <property type="term" value="C:membrane"/>
    <property type="evidence" value="ECO:0007669"/>
    <property type="project" value="InterPro"/>
</dbReference>
<gene>
    <name evidence="5" type="ORF">S06H3_03578</name>
</gene>
<name>X1JE73_9ZZZZ</name>
<dbReference type="InterPro" id="IPR013783">
    <property type="entry name" value="Ig-like_fold"/>
</dbReference>
<dbReference type="PANTHER" id="PTHR39198:SF1">
    <property type="entry name" value="ALPHA-GALACTOSIDASE NEW3 DOMAIN-CONTAINING PROTEIN"/>
    <property type="match status" value="1"/>
</dbReference>
<dbReference type="GO" id="GO:0005576">
    <property type="term" value="C:extracellular region"/>
    <property type="evidence" value="ECO:0007669"/>
    <property type="project" value="UniProtKB-SubCell"/>
</dbReference>
<dbReference type="EMBL" id="BARV01001181">
    <property type="protein sequence ID" value="GAH92981.1"/>
    <property type="molecule type" value="Genomic_DNA"/>
</dbReference>
<sequence length="541" mass="57868">GSAYETATGETEIGLYSVCSLAEAGPGVSLFVLPDYQTGMPGATIDYIITVSNPENPLAIDLTYDLTFEESGDWSPDIHPTSLFVPVGGSEESLLIVTIPDAVSMGTEDTIVVTATARGYPEVQTSFTTVACAGKRIEPFDDVYVSDQDVDANYSGENALRIGSYYEYWQWPFLKFDLSEIPSDANITDARLYLYAYYKYASGFDVLCREVDDDDWMELDITWNNKSEYGALLNTKPVDYTSYDSPKSYSWDVTSFVVSEFEGDQWASFCLHPPDTLPESTSRAFWSKEHYEGRVHPFLRITYGPPGVSVSISPGEASADKGQTVTFTVKVTNTSPIMDTYDLEVTEIDGWGATLDDDLLEDVESGASVNVTLSVIVPSDAEDGDEDAITVTATSQADSTVSASDTCTAKAGIVVEKVKVTISPTSKDGSPGDDVTYSVTVKNEGTSTDTFSLQATDTAGWSPRISLSTLTLDAEASGTATVTVTIPDDAAAGASTTITVTASGTGYDDSITSTASVKEEGLPMTLIAIVVVVVVMFASDG</sequence>
<dbReference type="AlphaFoldDB" id="X1JE73"/>
<keyword evidence="3" id="KW-0732">Signal</keyword>
<accession>X1JE73</accession>
<protein>
    <recommendedName>
        <fullName evidence="4">Cadherin domain-containing protein</fullName>
    </recommendedName>
</protein>
<proteinExistence type="predicted"/>
<dbReference type="GO" id="GO:0005509">
    <property type="term" value="F:calcium ion binding"/>
    <property type="evidence" value="ECO:0007669"/>
    <property type="project" value="InterPro"/>
</dbReference>
<dbReference type="InterPro" id="IPR055372">
    <property type="entry name" value="CBM96"/>
</dbReference>
<dbReference type="PROSITE" id="PS50268">
    <property type="entry name" value="CADHERIN_2"/>
    <property type="match status" value="1"/>
</dbReference>
<dbReference type="GO" id="GO:0007156">
    <property type="term" value="P:homophilic cell adhesion via plasma membrane adhesion molecules"/>
    <property type="evidence" value="ECO:0007669"/>
    <property type="project" value="InterPro"/>
</dbReference>
<dbReference type="InterPro" id="IPR057615">
    <property type="entry name" value="Ig_VWA7"/>
</dbReference>
<evidence type="ECO:0000259" key="4">
    <source>
        <dbReference type="PROSITE" id="PS50268"/>
    </source>
</evidence>
<evidence type="ECO:0000256" key="2">
    <source>
        <dbReference type="ARBA" id="ARBA00022525"/>
    </source>
</evidence>
<dbReference type="InterPro" id="IPR018905">
    <property type="entry name" value="A-galactase_NEW3"/>
</dbReference>
<dbReference type="NCBIfam" id="NF033679">
    <property type="entry name" value="DNRLRE_dom"/>
    <property type="match status" value="1"/>
</dbReference>
<evidence type="ECO:0000256" key="1">
    <source>
        <dbReference type="ARBA" id="ARBA00004613"/>
    </source>
</evidence>
<dbReference type="Gene3D" id="2.60.40.10">
    <property type="entry name" value="Immunoglobulins"/>
    <property type="match status" value="2"/>
</dbReference>
<dbReference type="PANTHER" id="PTHR39198">
    <property type="entry name" value="HYPOTHETICAL MEMBRANE PROTEIN, CONSERVED"/>
    <property type="match status" value="1"/>
</dbReference>
<reference evidence="5" key="1">
    <citation type="journal article" date="2014" name="Front. Microbiol.">
        <title>High frequency of phylogenetically diverse reductive dehalogenase-homologous genes in deep subseafloor sedimentary metagenomes.</title>
        <authorList>
            <person name="Kawai M."/>
            <person name="Futagami T."/>
            <person name="Toyoda A."/>
            <person name="Takaki Y."/>
            <person name="Nishi S."/>
            <person name="Hori S."/>
            <person name="Arai W."/>
            <person name="Tsubouchi T."/>
            <person name="Morono Y."/>
            <person name="Uchiyama I."/>
            <person name="Ito T."/>
            <person name="Fujiyama A."/>
            <person name="Inagaki F."/>
            <person name="Takami H."/>
        </authorList>
    </citation>
    <scope>NUCLEOTIDE SEQUENCE</scope>
    <source>
        <strain evidence="5">Expedition CK06-06</strain>
    </source>
</reference>
<evidence type="ECO:0000313" key="5">
    <source>
        <dbReference type="EMBL" id="GAH92981.1"/>
    </source>
</evidence>
<dbReference type="InterPro" id="IPR002126">
    <property type="entry name" value="Cadherin-like_dom"/>
</dbReference>
<comment type="subcellular location">
    <subcellularLocation>
        <location evidence="1">Secreted</location>
    </subcellularLocation>
</comment>
<comment type="caution">
    <text evidence="5">The sequence shown here is derived from an EMBL/GenBank/DDBJ whole genome shotgun (WGS) entry which is preliminary data.</text>
</comment>
<dbReference type="Pfam" id="PF10633">
    <property type="entry name" value="NPCBM_assoc"/>
    <property type="match status" value="1"/>
</dbReference>
<evidence type="ECO:0000256" key="3">
    <source>
        <dbReference type="ARBA" id="ARBA00022729"/>
    </source>
</evidence>
<organism evidence="5">
    <name type="scientific">marine sediment metagenome</name>
    <dbReference type="NCBI Taxonomy" id="412755"/>
    <lineage>
        <taxon>unclassified sequences</taxon>
        <taxon>metagenomes</taxon>
        <taxon>ecological metagenomes</taxon>
    </lineage>
</organism>
<feature type="domain" description="Cadherin" evidence="4">
    <location>
        <begin position="409"/>
        <end position="525"/>
    </location>
</feature>